<dbReference type="Pfam" id="PF16436">
    <property type="entry name" value="DUF5033"/>
    <property type="match status" value="1"/>
</dbReference>
<dbReference type="InterPro" id="IPR032214">
    <property type="entry name" value="DUF5033"/>
</dbReference>
<protein>
    <submittedName>
        <fullName evidence="1">DUF5033 domain-containing protein</fullName>
    </submittedName>
</protein>
<reference evidence="1 2" key="1">
    <citation type="journal article" date="2019" name="Nat. Med.">
        <title>A library of human gut bacterial isolates paired with longitudinal multiomics data enables mechanistic microbiome research.</title>
        <authorList>
            <person name="Poyet M."/>
            <person name="Groussin M."/>
            <person name="Gibbons S.M."/>
            <person name="Avila-Pacheco J."/>
            <person name="Jiang X."/>
            <person name="Kearney S.M."/>
            <person name="Perrotta A.R."/>
            <person name="Berdy B."/>
            <person name="Zhao S."/>
            <person name="Lieberman T.D."/>
            <person name="Swanson P.K."/>
            <person name="Smith M."/>
            <person name="Roesemann S."/>
            <person name="Alexander J.E."/>
            <person name="Rich S.A."/>
            <person name="Livny J."/>
            <person name="Vlamakis H."/>
            <person name="Clish C."/>
            <person name="Bullock K."/>
            <person name="Deik A."/>
            <person name="Scott J."/>
            <person name="Pierce K.A."/>
            <person name="Xavier R.J."/>
            <person name="Alm E.J."/>
        </authorList>
    </citation>
    <scope>NUCLEOTIDE SEQUENCE [LARGE SCALE GENOMIC DNA]</scope>
    <source>
        <strain evidence="1 2">BIOML-A14</strain>
    </source>
</reference>
<accession>A0A642C4N4</accession>
<feature type="non-terminal residue" evidence="1">
    <location>
        <position position="1"/>
    </location>
</feature>
<comment type="caution">
    <text evidence="1">The sequence shown here is derived from an EMBL/GenBank/DDBJ whole genome shotgun (WGS) entry which is preliminary data.</text>
</comment>
<evidence type="ECO:0000313" key="2">
    <source>
        <dbReference type="Proteomes" id="UP000435985"/>
    </source>
</evidence>
<proteinExistence type="predicted"/>
<evidence type="ECO:0000313" key="1">
    <source>
        <dbReference type="EMBL" id="KAA4654074.1"/>
    </source>
</evidence>
<sequence length="75" mass="8195">TTYSSSTDLFNWQGYGASLSTTAEGNSVFSSTSYLYFRVSDQGNCLVKVPVSFKGSYNFKDNKGTYSFTLSKAAN</sequence>
<dbReference type="Proteomes" id="UP000435985">
    <property type="component" value="Unassembled WGS sequence"/>
</dbReference>
<name>A0A642C4N4_BACOV</name>
<dbReference type="EMBL" id="VWFO01000370">
    <property type="protein sequence ID" value="KAA4654074.1"/>
    <property type="molecule type" value="Genomic_DNA"/>
</dbReference>
<organism evidence="1 2">
    <name type="scientific">Bacteroides ovatus</name>
    <dbReference type="NCBI Taxonomy" id="28116"/>
    <lineage>
        <taxon>Bacteria</taxon>
        <taxon>Pseudomonadati</taxon>
        <taxon>Bacteroidota</taxon>
        <taxon>Bacteroidia</taxon>
        <taxon>Bacteroidales</taxon>
        <taxon>Bacteroidaceae</taxon>
        <taxon>Bacteroides</taxon>
    </lineage>
</organism>
<gene>
    <name evidence="1" type="ORF">F3B98_29910</name>
</gene>
<dbReference type="AlphaFoldDB" id="A0A642C4N4"/>